<keyword evidence="2 3" id="KW-0802">TPR repeat</keyword>
<organism evidence="4 5">
    <name type="scientific">Teladorsagia circumcincta</name>
    <name type="common">Brown stomach worm</name>
    <name type="synonym">Ostertagia circumcincta</name>
    <dbReference type="NCBI Taxonomy" id="45464"/>
    <lineage>
        <taxon>Eukaryota</taxon>
        <taxon>Metazoa</taxon>
        <taxon>Ecdysozoa</taxon>
        <taxon>Nematoda</taxon>
        <taxon>Chromadorea</taxon>
        <taxon>Rhabditida</taxon>
        <taxon>Rhabditina</taxon>
        <taxon>Rhabditomorpha</taxon>
        <taxon>Strongyloidea</taxon>
        <taxon>Trichostrongylidae</taxon>
        <taxon>Teladorsagia</taxon>
    </lineage>
</organism>
<dbReference type="GO" id="GO:0042073">
    <property type="term" value="P:intraciliary transport"/>
    <property type="evidence" value="ECO:0007669"/>
    <property type="project" value="UniProtKB-UniRule"/>
</dbReference>
<keyword evidence="3" id="KW-0970">Cilium biogenesis/degradation</keyword>
<keyword evidence="1" id="KW-0677">Repeat</keyword>
<reference evidence="4 5" key="1">
    <citation type="submission" date="2015-09" db="EMBL/GenBank/DDBJ databases">
        <title>Draft genome of the parasitic nematode Teladorsagia circumcincta isolate WARC Sus (inbred).</title>
        <authorList>
            <person name="Mitreva M."/>
        </authorList>
    </citation>
    <scope>NUCLEOTIDE SEQUENCE [LARGE SCALE GENOMIC DNA]</scope>
    <source>
        <strain evidence="4 5">S</strain>
    </source>
</reference>
<protein>
    <recommendedName>
        <fullName evidence="3">Tetratricopeptide repeat protein 30</fullName>
    </recommendedName>
</protein>
<dbReference type="GO" id="GO:0120170">
    <property type="term" value="F:intraciliary transport particle B binding"/>
    <property type="evidence" value="ECO:0007669"/>
    <property type="project" value="TreeGrafter"/>
</dbReference>
<dbReference type="GO" id="GO:0005879">
    <property type="term" value="C:axonemal microtubule"/>
    <property type="evidence" value="ECO:0007669"/>
    <property type="project" value="UniProtKB-UniRule"/>
</dbReference>
<dbReference type="Proteomes" id="UP000230423">
    <property type="component" value="Unassembled WGS sequence"/>
</dbReference>
<dbReference type="PANTHER" id="PTHR20931">
    <property type="entry name" value="TETRATRICOPEPTIDE REPEAT PROTEIN 30"/>
    <property type="match status" value="1"/>
</dbReference>
<evidence type="ECO:0000313" key="5">
    <source>
        <dbReference type="Proteomes" id="UP000230423"/>
    </source>
</evidence>
<dbReference type="InterPro" id="IPR039941">
    <property type="entry name" value="TT30"/>
</dbReference>
<comment type="subcellular location">
    <subcellularLocation>
        <location evidence="3">Cell projection</location>
        <location evidence="3">Cilium</location>
    </subcellularLocation>
</comment>
<proteinExistence type="inferred from homology"/>
<keyword evidence="5" id="KW-1185">Reference proteome</keyword>
<evidence type="ECO:0000256" key="2">
    <source>
        <dbReference type="ARBA" id="ARBA00022803"/>
    </source>
</evidence>
<gene>
    <name evidence="4" type="ORF">TELCIR_21301</name>
</gene>
<keyword evidence="3" id="KW-0969">Cilium</keyword>
<evidence type="ECO:0000313" key="4">
    <source>
        <dbReference type="EMBL" id="PIO57292.1"/>
    </source>
</evidence>
<keyword evidence="3" id="KW-0966">Cell projection</keyword>
<dbReference type="EMBL" id="KZ366448">
    <property type="protein sequence ID" value="PIO57292.1"/>
    <property type="molecule type" value="Genomic_DNA"/>
</dbReference>
<evidence type="ECO:0000256" key="3">
    <source>
        <dbReference type="RuleBase" id="RU367070"/>
    </source>
</evidence>
<comment type="similarity">
    <text evidence="3">Belongs to the TTC30/dfy-1/fleer family.</text>
</comment>
<dbReference type="PANTHER" id="PTHR20931:SF0">
    <property type="entry name" value="TETRATRICOPEPTIDE REPEAT PROTEIN 30"/>
    <property type="match status" value="1"/>
</dbReference>
<dbReference type="GO" id="GO:0030992">
    <property type="term" value="C:intraciliary transport particle B"/>
    <property type="evidence" value="ECO:0007669"/>
    <property type="project" value="TreeGrafter"/>
</dbReference>
<accession>A0A2G9TID6</accession>
<comment type="function">
    <text evidence="3">Required for polyglutamylation of axonemal tubulin. Plays a role in anterograde intraflagellar transport (IFT), the process by which cilia precursors are transported from the base of the cilium to the site of their incorporation at the tip.</text>
</comment>
<name>A0A2G9TID6_TELCI</name>
<sequence>EQKFKEAAGFYEPIVSKNFVTAEELMRKVEREEDDARELDETRKCFHVCIINLVIGTLYCSKVSEDLEHLLN</sequence>
<feature type="non-terminal residue" evidence="4">
    <location>
        <position position="1"/>
    </location>
</feature>
<evidence type="ECO:0000256" key="1">
    <source>
        <dbReference type="ARBA" id="ARBA00022737"/>
    </source>
</evidence>
<dbReference type="AlphaFoldDB" id="A0A2G9TID6"/>